<dbReference type="Proteomes" id="UP001219518">
    <property type="component" value="Unassembled WGS sequence"/>
</dbReference>
<dbReference type="EMBL" id="JAHWGI010000990">
    <property type="protein sequence ID" value="KAK3920267.1"/>
    <property type="molecule type" value="Genomic_DNA"/>
</dbReference>
<evidence type="ECO:0000313" key="3">
    <source>
        <dbReference type="EMBL" id="KAK3920267.1"/>
    </source>
</evidence>
<keyword evidence="4" id="KW-1185">Reference proteome</keyword>
<keyword evidence="1" id="KW-0175">Coiled coil</keyword>
<evidence type="ECO:0000313" key="4">
    <source>
        <dbReference type="Proteomes" id="UP001219518"/>
    </source>
</evidence>
<feature type="coiled-coil region" evidence="1">
    <location>
        <begin position="59"/>
        <end position="86"/>
    </location>
</feature>
<protein>
    <submittedName>
        <fullName evidence="3">RxLR effector protein Htp1</fullName>
    </submittedName>
</protein>
<evidence type="ECO:0000256" key="1">
    <source>
        <dbReference type="SAM" id="Coils"/>
    </source>
</evidence>
<dbReference type="AlphaFoldDB" id="A0AAE1HF86"/>
<accession>A0AAE1HF86</accession>
<reference evidence="3" key="2">
    <citation type="journal article" date="2023" name="BMC Genomics">
        <title>Pest status, molecular evolution, and epigenetic factors derived from the genome assembly of Frankliniella fusca, a thysanopteran phytovirus vector.</title>
        <authorList>
            <person name="Catto M.A."/>
            <person name="Labadie P.E."/>
            <person name="Jacobson A.L."/>
            <person name="Kennedy G.G."/>
            <person name="Srinivasan R."/>
            <person name="Hunt B.G."/>
        </authorList>
    </citation>
    <scope>NUCLEOTIDE SEQUENCE</scope>
    <source>
        <strain evidence="3">PL_HMW_Pooled</strain>
    </source>
</reference>
<proteinExistence type="predicted"/>
<gene>
    <name evidence="3" type="ORF">KUF71_009554</name>
</gene>
<reference evidence="3" key="1">
    <citation type="submission" date="2021-07" db="EMBL/GenBank/DDBJ databases">
        <authorList>
            <person name="Catto M.A."/>
            <person name="Jacobson A."/>
            <person name="Kennedy G."/>
            <person name="Labadie P."/>
            <person name="Hunt B.G."/>
            <person name="Srinivasan R."/>
        </authorList>
    </citation>
    <scope>NUCLEOTIDE SEQUENCE</scope>
    <source>
        <strain evidence="3">PL_HMW_Pooled</strain>
        <tissue evidence="3">Head</tissue>
    </source>
</reference>
<name>A0AAE1HF86_9NEOP</name>
<evidence type="ECO:0000256" key="2">
    <source>
        <dbReference type="SAM" id="MobiDB-lite"/>
    </source>
</evidence>
<organism evidence="3 4">
    <name type="scientific">Frankliniella fusca</name>
    <dbReference type="NCBI Taxonomy" id="407009"/>
    <lineage>
        <taxon>Eukaryota</taxon>
        <taxon>Metazoa</taxon>
        <taxon>Ecdysozoa</taxon>
        <taxon>Arthropoda</taxon>
        <taxon>Hexapoda</taxon>
        <taxon>Insecta</taxon>
        <taxon>Pterygota</taxon>
        <taxon>Neoptera</taxon>
        <taxon>Paraneoptera</taxon>
        <taxon>Thysanoptera</taxon>
        <taxon>Terebrantia</taxon>
        <taxon>Thripoidea</taxon>
        <taxon>Thripidae</taxon>
        <taxon>Frankliniella</taxon>
    </lineage>
</organism>
<feature type="compositionally biased region" description="Low complexity" evidence="2">
    <location>
        <begin position="189"/>
        <end position="207"/>
    </location>
</feature>
<feature type="region of interest" description="Disordered" evidence="2">
    <location>
        <begin position="180"/>
        <end position="223"/>
    </location>
</feature>
<comment type="caution">
    <text evidence="3">The sequence shown here is derived from an EMBL/GenBank/DDBJ whole genome shotgun (WGS) entry which is preliminary data.</text>
</comment>
<sequence>MSAPSCTPVIDPLSVPPSPAPAAMARNTIALLLCALAAASAARLHPASQQLQITKEHAIAHHEALIREADLLIADLEAQVDSLLREALENHRMVVLSGVHDKNCIAVAFNGAVASVARLLKVVDEVRGIVQAVSVDATKCGWNPFCYVNVVKKAVGLLGDIKKDAQALVDEVKETVSSIKNCVHPPKPTSEAPTDAPTEAPTAAPSDVPTDAPSPAPGTEVPADQVRIINFNFN</sequence>